<evidence type="ECO:0000256" key="2">
    <source>
        <dbReference type="ARBA" id="ARBA00022741"/>
    </source>
</evidence>
<dbReference type="EMBL" id="LRBV02000005">
    <property type="status" value="NOT_ANNOTATED_CDS"/>
    <property type="molecule type" value="Genomic_DNA"/>
</dbReference>
<dbReference type="Pfam" id="PF18052">
    <property type="entry name" value="Rx_N"/>
    <property type="match status" value="1"/>
</dbReference>
<proteinExistence type="predicted"/>
<organism evidence="8 9">
    <name type="scientific">Quercus lobata</name>
    <name type="common">Valley oak</name>
    <dbReference type="NCBI Taxonomy" id="97700"/>
    <lineage>
        <taxon>Eukaryota</taxon>
        <taxon>Viridiplantae</taxon>
        <taxon>Streptophyta</taxon>
        <taxon>Embryophyta</taxon>
        <taxon>Tracheophyta</taxon>
        <taxon>Spermatophyta</taxon>
        <taxon>Magnoliopsida</taxon>
        <taxon>eudicotyledons</taxon>
        <taxon>Gunneridae</taxon>
        <taxon>Pentapetalae</taxon>
        <taxon>rosids</taxon>
        <taxon>fabids</taxon>
        <taxon>Fagales</taxon>
        <taxon>Fagaceae</taxon>
        <taxon>Quercus</taxon>
    </lineage>
</organism>
<dbReference type="KEGG" id="qlo:115990113"/>
<evidence type="ECO:0000259" key="6">
    <source>
        <dbReference type="Pfam" id="PF00931"/>
    </source>
</evidence>
<keyword evidence="3" id="KW-0611">Plant defense</keyword>
<reference evidence="8" key="2">
    <citation type="submission" date="2021-01" db="UniProtKB">
        <authorList>
            <consortium name="EnsemblPlants"/>
        </authorList>
    </citation>
    <scope>IDENTIFICATION</scope>
</reference>
<keyword evidence="9" id="KW-1185">Reference proteome</keyword>
<evidence type="ECO:0000259" key="7">
    <source>
        <dbReference type="Pfam" id="PF18052"/>
    </source>
</evidence>
<feature type="coiled-coil region" evidence="5">
    <location>
        <begin position="41"/>
        <end position="92"/>
    </location>
</feature>
<accession>A0A7N2LNY5</accession>
<dbReference type="InterPro" id="IPR002182">
    <property type="entry name" value="NB-ARC"/>
</dbReference>
<dbReference type="AlphaFoldDB" id="A0A7N2LNY5"/>
<dbReference type="Gene3D" id="1.20.5.4130">
    <property type="match status" value="1"/>
</dbReference>
<keyword evidence="5" id="KW-0175">Coiled coil</keyword>
<dbReference type="InterPro" id="IPR041118">
    <property type="entry name" value="Rx_N"/>
</dbReference>
<dbReference type="OMA" id="ACEMNDL"/>
<evidence type="ECO:0008006" key="10">
    <source>
        <dbReference type="Google" id="ProtNLM"/>
    </source>
</evidence>
<dbReference type="GO" id="GO:0006952">
    <property type="term" value="P:defense response"/>
    <property type="evidence" value="ECO:0007669"/>
    <property type="project" value="UniProtKB-KW"/>
</dbReference>
<reference evidence="8 9" key="1">
    <citation type="journal article" date="2016" name="G3 (Bethesda)">
        <title>First Draft Assembly and Annotation of the Genome of a California Endemic Oak Quercus lobata Nee (Fagaceae).</title>
        <authorList>
            <person name="Sork V.L."/>
            <person name="Fitz-Gibbon S.T."/>
            <person name="Puiu D."/>
            <person name="Crepeau M."/>
            <person name="Gugger P.F."/>
            <person name="Sherman R."/>
            <person name="Stevens K."/>
            <person name="Langley C.H."/>
            <person name="Pellegrini M."/>
            <person name="Salzberg S.L."/>
        </authorList>
    </citation>
    <scope>NUCLEOTIDE SEQUENCE [LARGE SCALE GENOMIC DNA]</scope>
    <source>
        <strain evidence="8 9">cv. SW786</strain>
    </source>
</reference>
<evidence type="ECO:0000256" key="1">
    <source>
        <dbReference type="ARBA" id="ARBA00022737"/>
    </source>
</evidence>
<dbReference type="Gramene" id="QL05p018851:mrna">
    <property type="protein sequence ID" value="QL05p018851:mrna:CDS:1"/>
    <property type="gene ID" value="QL05p018851"/>
</dbReference>
<dbReference type="Proteomes" id="UP000594261">
    <property type="component" value="Chromosome 5"/>
</dbReference>
<sequence length="315" mass="35113">MTEALVGGAILNATLRVLFHRLASREVLDFIRGRKVSDTLLKKLETSCLALNAVLNDAEEKEITNPAVKKWLDELKDDVYDAEDLLDEIATKVLQCQLEAKSKVHNFISTSFNWTGMKLESNIEKVLDRLESLVTQTNVIGLRAGVEGKSSQRVPTTSVLKETRIYGRDDDKEPIVNLLISNDAKTNDHPCVIHIVGMGGIGKTTLARLIYNDQRITKHFRLRYWVCVSEEFDVLKITKLILEAVTLQIYDTTDFNMIQTTLKESLIGKKFLLVLTGHSAHGQLLLDLLNEVAAIRAELAATRGASPPAPPLDQP</sequence>
<evidence type="ECO:0000256" key="3">
    <source>
        <dbReference type="ARBA" id="ARBA00022821"/>
    </source>
</evidence>
<dbReference type="SUPFAM" id="SSF52540">
    <property type="entry name" value="P-loop containing nucleoside triphosphate hydrolases"/>
    <property type="match status" value="1"/>
</dbReference>
<feature type="domain" description="Disease resistance N-terminal" evidence="7">
    <location>
        <begin position="11"/>
        <end position="104"/>
    </location>
</feature>
<gene>
    <name evidence="8" type="primary">LOC115990113</name>
</gene>
<dbReference type="GO" id="GO:0005524">
    <property type="term" value="F:ATP binding"/>
    <property type="evidence" value="ECO:0007669"/>
    <property type="project" value="UniProtKB-KW"/>
</dbReference>
<dbReference type="RefSeq" id="XP_030969833.1">
    <property type="nucleotide sequence ID" value="XM_031113973.1"/>
</dbReference>
<dbReference type="PANTHER" id="PTHR36766">
    <property type="entry name" value="PLANT BROAD-SPECTRUM MILDEW RESISTANCE PROTEIN RPW8"/>
    <property type="match status" value="1"/>
</dbReference>
<keyword evidence="2" id="KW-0547">Nucleotide-binding</keyword>
<keyword evidence="4" id="KW-0067">ATP-binding</keyword>
<protein>
    <recommendedName>
        <fullName evidence="10">Disease resistance RPP13-like protein 1</fullName>
    </recommendedName>
</protein>
<dbReference type="InParanoid" id="A0A7N2LNY5"/>
<dbReference type="EnsemblPlants" id="QL05p018851:mrna">
    <property type="protein sequence ID" value="QL05p018851:mrna:CDS:1"/>
    <property type="gene ID" value="QL05p018851"/>
</dbReference>
<dbReference type="GO" id="GO:0043531">
    <property type="term" value="F:ADP binding"/>
    <property type="evidence" value="ECO:0007669"/>
    <property type="project" value="InterPro"/>
</dbReference>
<dbReference type="InterPro" id="IPR027417">
    <property type="entry name" value="P-loop_NTPase"/>
</dbReference>
<feature type="domain" description="NB-ARC" evidence="6">
    <location>
        <begin position="172"/>
        <end position="275"/>
    </location>
</feature>
<name>A0A7N2LNY5_QUELO</name>
<dbReference type="PRINTS" id="PR00364">
    <property type="entry name" value="DISEASERSIST"/>
</dbReference>
<dbReference type="PANTHER" id="PTHR36766:SF31">
    <property type="entry name" value="DISEASE RESISTANCE RPP13-LIKE PROTEIN 1"/>
    <property type="match status" value="1"/>
</dbReference>
<keyword evidence="1" id="KW-0677">Repeat</keyword>
<evidence type="ECO:0000313" key="8">
    <source>
        <dbReference type="EnsemblPlants" id="QL05p018851:mrna:CDS:1"/>
    </source>
</evidence>
<dbReference type="Gene3D" id="3.40.50.300">
    <property type="entry name" value="P-loop containing nucleotide triphosphate hydrolases"/>
    <property type="match status" value="1"/>
</dbReference>
<evidence type="ECO:0000256" key="4">
    <source>
        <dbReference type="ARBA" id="ARBA00022840"/>
    </source>
</evidence>
<evidence type="ECO:0000313" key="9">
    <source>
        <dbReference type="Proteomes" id="UP000594261"/>
    </source>
</evidence>
<evidence type="ECO:0000256" key="5">
    <source>
        <dbReference type="SAM" id="Coils"/>
    </source>
</evidence>
<dbReference type="GeneID" id="115990113"/>
<dbReference type="Pfam" id="PF00931">
    <property type="entry name" value="NB-ARC"/>
    <property type="match status" value="1"/>
</dbReference>